<evidence type="ECO:0000256" key="2">
    <source>
        <dbReference type="ARBA" id="ARBA00022840"/>
    </source>
</evidence>
<evidence type="ECO:0000313" key="3">
    <source>
        <dbReference type="EMBL" id="WVO20313.1"/>
    </source>
</evidence>
<sequence>MEMNNAERIIHYTSLPAEPPTTLSSQPKIWTSHGSIKFKDLSLRYSSEAPWILKKELLCGTRRKDPFLFEGTVREKMDPKG</sequence>
<dbReference type="PANTHER" id="PTHR24223:SF415">
    <property type="entry name" value="FI20190P1"/>
    <property type="match status" value="1"/>
</dbReference>
<name>A0ABZ2ASZ2_9TREE</name>
<protein>
    <submittedName>
        <fullName evidence="3">Uncharacterized protein</fullName>
    </submittedName>
</protein>
<dbReference type="EMBL" id="CP143808">
    <property type="protein sequence ID" value="WVO20313.1"/>
    <property type="molecule type" value="Genomic_DNA"/>
</dbReference>
<keyword evidence="4" id="KW-1185">Reference proteome</keyword>
<evidence type="ECO:0000313" key="4">
    <source>
        <dbReference type="Proteomes" id="UP001432216"/>
    </source>
</evidence>
<proteinExistence type="predicted"/>
<dbReference type="PANTHER" id="PTHR24223">
    <property type="entry name" value="ATP-BINDING CASSETTE SUB-FAMILY C"/>
    <property type="match status" value="1"/>
</dbReference>
<reference evidence="3 4" key="1">
    <citation type="submission" date="2024-01" db="EMBL/GenBank/DDBJ databases">
        <title>Comparative genomics of Cryptococcus and Kwoniella reveals pathogenesis evolution and contrasting modes of karyotype evolution via chromosome fusion or intercentromeric recombination.</title>
        <authorList>
            <person name="Coelho M.A."/>
            <person name="David-Palma M."/>
            <person name="Shea T."/>
            <person name="Bowers K."/>
            <person name="McGinley-Smith S."/>
            <person name="Mohammad A.W."/>
            <person name="Gnirke A."/>
            <person name="Yurkov A.M."/>
            <person name="Nowrousian M."/>
            <person name="Sun S."/>
            <person name="Cuomo C.A."/>
            <person name="Heitman J."/>
        </authorList>
    </citation>
    <scope>NUCLEOTIDE SEQUENCE [LARGE SCALE GENOMIC DNA]</scope>
    <source>
        <strain evidence="3 4">7685027</strain>
    </source>
</reference>
<keyword evidence="1" id="KW-0547">Nucleotide-binding</keyword>
<dbReference type="RefSeq" id="XP_064719553.1">
    <property type="nucleotide sequence ID" value="XM_064863481.1"/>
</dbReference>
<dbReference type="Proteomes" id="UP001432216">
    <property type="component" value="Chromosome 3"/>
</dbReference>
<gene>
    <name evidence="3" type="ORF">IAS62_001607</name>
</gene>
<keyword evidence="2" id="KW-0067">ATP-binding</keyword>
<dbReference type="GeneID" id="89988382"/>
<organism evidence="3 4">
    <name type="scientific">Cryptococcus decagattii</name>
    <dbReference type="NCBI Taxonomy" id="1859122"/>
    <lineage>
        <taxon>Eukaryota</taxon>
        <taxon>Fungi</taxon>
        <taxon>Dikarya</taxon>
        <taxon>Basidiomycota</taxon>
        <taxon>Agaricomycotina</taxon>
        <taxon>Tremellomycetes</taxon>
        <taxon>Tremellales</taxon>
        <taxon>Cryptococcaceae</taxon>
        <taxon>Cryptococcus</taxon>
        <taxon>Cryptococcus gattii species complex</taxon>
    </lineage>
</organism>
<accession>A0ABZ2ASZ2</accession>
<evidence type="ECO:0000256" key="1">
    <source>
        <dbReference type="ARBA" id="ARBA00022741"/>
    </source>
</evidence>
<dbReference type="InterPro" id="IPR050173">
    <property type="entry name" value="ABC_transporter_C-like"/>
</dbReference>